<keyword evidence="2" id="KW-1185">Reference proteome</keyword>
<name>A0AAD8BVQ4_BIOPF</name>
<evidence type="ECO:0000313" key="1">
    <source>
        <dbReference type="EMBL" id="KAK0061737.1"/>
    </source>
</evidence>
<dbReference type="Proteomes" id="UP001233172">
    <property type="component" value="Unassembled WGS sequence"/>
</dbReference>
<proteinExistence type="predicted"/>
<protein>
    <submittedName>
        <fullName evidence="1">Uncharacterized protein</fullName>
    </submittedName>
</protein>
<dbReference type="AlphaFoldDB" id="A0AAD8BVQ4"/>
<organism evidence="1 2">
    <name type="scientific">Biomphalaria pfeifferi</name>
    <name type="common">Bloodfluke planorb</name>
    <name type="synonym">Freshwater snail</name>
    <dbReference type="NCBI Taxonomy" id="112525"/>
    <lineage>
        <taxon>Eukaryota</taxon>
        <taxon>Metazoa</taxon>
        <taxon>Spiralia</taxon>
        <taxon>Lophotrochozoa</taxon>
        <taxon>Mollusca</taxon>
        <taxon>Gastropoda</taxon>
        <taxon>Heterobranchia</taxon>
        <taxon>Euthyneura</taxon>
        <taxon>Panpulmonata</taxon>
        <taxon>Hygrophila</taxon>
        <taxon>Lymnaeoidea</taxon>
        <taxon>Planorbidae</taxon>
        <taxon>Biomphalaria</taxon>
    </lineage>
</organism>
<accession>A0AAD8BVQ4</accession>
<reference evidence="1" key="2">
    <citation type="submission" date="2023-04" db="EMBL/GenBank/DDBJ databases">
        <authorList>
            <person name="Bu L."/>
            <person name="Lu L."/>
            <person name="Laidemitt M.R."/>
            <person name="Zhang S.M."/>
            <person name="Mutuku M."/>
            <person name="Mkoji G."/>
            <person name="Steinauer M."/>
            <person name="Loker E.S."/>
        </authorList>
    </citation>
    <scope>NUCLEOTIDE SEQUENCE</scope>
    <source>
        <strain evidence="1">KasaAsao</strain>
        <tissue evidence="1">Whole Snail</tissue>
    </source>
</reference>
<evidence type="ECO:0000313" key="2">
    <source>
        <dbReference type="Proteomes" id="UP001233172"/>
    </source>
</evidence>
<sequence length="66" mass="7467">MSVKRAGGGENRTEKLYHIYLLKHYLERTPTDAPQNLMAIAVADEVELVDYPNVTICPQTQPKPLK</sequence>
<comment type="caution">
    <text evidence="1">The sequence shown here is derived from an EMBL/GenBank/DDBJ whole genome shotgun (WGS) entry which is preliminary data.</text>
</comment>
<reference evidence="1" key="1">
    <citation type="journal article" date="2023" name="PLoS Negl. Trop. Dis.">
        <title>A genome sequence for Biomphalaria pfeifferi, the major vector snail for the human-infecting parasite Schistosoma mansoni.</title>
        <authorList>
            <person name="Bu L."/>
            <person name="Lu L."/>
            <person name="Laidemitt M.R."/>
            <person name="Zhang S.M."/>
            <person name="Mutuku M."/>
            <person name="Mkoji G."/>
            <person name="Steinauer M."/>
            <person name="Loker E.S."/>
        </authorList>
    </citation>
    <scope>NUCLEOTIDE SEQUENCE</scope>
    <source>
        <strain evidence="1">KasaAsao</strain>
    </source>
</reference>
<gene>
    <name evidence="1" type="ORF">Bpfe_008652</name>
</gene>
<dbReference type="EMBL" id="JASAOG010000028">
    <property type="protein sequence ID" value="KAK0061737.1"/>
    <property type="molecule type" value="Genomic_DNA"/>
</dbReference>